<evidence type="ECO:0000313" key="4">
    <source>
        <dbReference type="RefSeq" id="XP_065671367.1"/>
    </source>
</evidence>
<dbReference type="PANTHER" id="PTHR19303">
    <property type="entry name" value="TRANSPOSON"/>
    <property type="match status" value="1"/>
</dbReference>
<dbReference type="Pfam" id="PF03184">
    <property type="entry name" value="DDE_1"/>
    <property type="match status" value="1"/>
</dbReference>
<evidence type="ECO:0000256" key="1">
    <source>
        <dbReference type="SAM" id="Phobius"/>
    </source>
</evidence>
<evidence type="ECO:0000259" key="2">
    <source>
        <dbReference type="Pfam" id="PF03184"/>
    </source>
</evidence>
<dbReference type="Proteomes" id="UP001652625">
    <property type="component" value="Chromosome 13"/>
</dbReference>
<keyword evidence="1" id="KW-1133">Transmembrane helix</keyword>
<organism evidence="3 4">
    <name type="scientific">Hydra vulgaris</name>
    <name type="common">Hydra</name>
    <name type="synonym">Hydra attenuata</name>
    <dbReference type="NCBI Taxonomy" id="6087"/>
    <lineage>
        <taxon>Eukaryota</taxon>
        <taxon>Metazoa</taxon>
        <taxon>Cnidaria</taxon>
        <taxon>Hydrozoa</taxon>
        <taxon>Hydroidolina</taxon>
        <taxon>Anthoathecata</taxon>
        <taxon>Aplanulata</taxon>
        <taxon>Hydridae</taxon>
        <taxon>Hydra</taxon>
    </lineage>
</organism>
<feature type="domain" description="DDE-1" evidence="2">
    <location>
        <begin position="10"/>
        <end position="115"/>
    </location>
</feature>
<sequence length="310" mass="34862">MDWVKGGPDGAVYTTSSKGWMECPHFLEWFQSIFLMYTKHLANRPRVLIFDGHISHISSPLIDLAKKNNVILLRIPAHLTHLLQPLDTSVFRPVKSKWQSLLIKYARTHNGPVSKKHFPGLLRTLFQSSFTMEQVKSGFKGTGIFPLNKDAIDTRLFNQCFQSPVKKPTFSTNHLTRSCSMSNLQSICVNDAPISTSISSPSSLPVSTSTSSIKDFFLKQLQSKCAETSLHGRSARVKRFRYGESLTSEACLKRTREASKKQNKKKLNKKKIIIKMIMMTTAILYVLNVVAVEIKVISGCAAMFVTFGIM</sequence>
<accession>A0ABM4DAI0</accession>
<keyword evidence="1" id="KW-0812">Transmembrane</keyword>
<dbReference type="PANTHER" id="PTHR19303:SF74">
    <property type="entry name" value="POGO TRANSPOSABLE ELEMENT WITH KRAB DOMAIN"/>
    <property type="match status" value="1"/>
</dbReference>
<feature type="transmembrane region" description="Helical" evidence="1">
    <location>
        <begin position="272"/>
        <end position="291"/>
    </location>
</feature>
<gene>
    <name evidence="4" type="primary">LOC136089330</name>
</gene>
<dbReference type="GeneID" id="136089330"/>
<keyword evidence="3" id="KW-1185">Reference proteome</keyword>
<dbReference type="InterPro" id="IPR004875">
    <property type="entry name" value="DDE_SF_endonuclease_dom"/>
</dbReference>
<reference evidence="4" key="1">
    <citation type="submission" date="2025-08" db="UniProtKB">
        <authorList>
            <consortium name="RefSeq"/>
        </authorList>
    </citation>
    <scope>IDENTIFICATION</scope>
</reference>
<name>A0ABM4DAI0_HYDVU</name>
<evidence type="ECO:0000313" key="3">
    <source>
        <dbReference type="Proteomes" id="UP001652625"/>
    </source>
</evidence>
<dbReference type="InterPro" id="IPR050863">
    <property type="entry name" value="CenT-Element_Derived"/>
</dbReference>
<protein>
    <submittedName>
        <fullName evidence="4">Uncharacterized protein LOC136089330</fullName>
    </submittedName>
</protein>
<dbReference type="RefSeq" id="XP_065671367.1">
    <property type="nucleotide sequence ID" value="XM_065815295.1"/>
</dbReference>
<keyword evidence="1" id="KW-0472">Membrane</keyword>
<proteinExistence type="predicted"/>